<dbReference type="Pfam" id="PF03732">
    <property type="entry name" value="Retrotrans_gag"/>
    <property type="match status" value="1"/>
</dbReference>
<dbReference type="Proteomes" id="UP000245207">
    <property type="component" value="Unassembled WGS sequence"/>
</dbReference>
<protein>
    <submittedName>
        <fullName evidence="3">Ankyrin repeat-containing protein</fullName>
    </submittedName>
</protein>
<dbReference type="AlphaFoldDB" id="A0A2U1PQ01"/>
<feature type="domain" description="Retrotransposon gag" evidence="2">
    <location>
        <begin position="244"/>
        <end position="333"/>
    </location>
</feature>
<sequence>MTFKKVAELDAEFIVYKAEAKERMDALEKKFDEGIGKLDGGIGLLKSEVDQKFEELKQLILSRAPTQASPFEFSDPTKQTSTLTSTFEVPDPTKLATKPNPYVPPARRGYDDIGLELHNSNGESSTTIGKNLRPEYWDAEDRSNSIKGKQMTLMGMQRWEFGVDLQATDTEMQHMMGTHQTGEIKHRGAGTNQAGDRFAYHGFEHRMRKLKMPLFEGEDAYGWIYRVERYFEIQGIPQQEQLRAAALCMEGEALSWYRWSEGRTPFHSWDGFKRRLLIRFQQSQEGNLYEQYLAITQKESARAYVALFEKLACQLVGVPETVMEATFTKGLKPALRAAVRVMNPASLNHAMELAVTIEDNRLYEGVMQSKGVAAIVGQTSTKGFVLRTSLDSRLQILFP</sequence>
<proteinExistence type="predicted"/>
<feature type="region of interest" description="Disordered" evidence="1">
    <location>
        <begin position="68"/>
        <end position="104"/>
    </location>
</feature>
<reference evidence="3 4" key="1">
    <citation type="journal article" date="2018" name="Mol. Plant">
        <title>The genome of Artemisia annua provides insight into the evolution of Asteraceae family and artemisinin biosynthesis.</title>
        <authorList>
            <person name="Shen Q."/>
            <person name="Zhang L."/>
            <person name="Liao Z."/>
            <person name="Wang S."/>
            <person name="Yan T."/>
            <person name="Shi P."/>
            <person name="Liu M."/>
            <person name="Fu X."/>
            <person name="Pan Q."/>
            <person name="Wang Y."/>
            <person name="Lv Z."/>
            <person name="Lu X."/>
            <person name="Zhang F."/>
            <person name="Jiang W."/>
            <person name="Ma Y."/>
            <person name="Chen M."/>
            <person name="Hao X."/>
            <person name="Li L."/>
            <person name="Tang Y."/>
            <person name="Lv G."/>
            <person name="Zhou Y."/>
            <person name="Sun X."/>
            <person name="Brodelius P.E."/>
            <person name="Rose J.K.C."/>
            <person name="Tang K."/>
        </authorList>
    </citation>
    <scope>NUCLEOTIDE SEQUENCE [LARGE SCALE GENOMIC DNA]</scope>
    <source>
        <strain evidence="4">cv. Huhao1</strain>
        <tissue evidence="3">Leaf</tissue>
    </source>
</reference>
<evidence type="ECO:0000259" key="2">
    <source>
        <dbReference type="Pfam" id="PF03732"/>
    </source>
</evidence>
<dbReference type="EMBL" id="PKPP01000874">
    <property type="protein sequence ID" value="PWA87815.1"/>
    <property type="molecule type" value="Genomic_DNA"/>
</dbReference>
<accession>A0A2U1PQ01</accession>
<dbReference type="InterPro" id="IPR005162">
    <property type="entry name" value="Retrotrans_gag_dom"/>
</dbReference>
<name>A0A2U1PQ01_ARTAN</name>
<feature type="compositionally biased region" description="Polar residues" evidence="1">
    <location>
        <begin position="76"/>
        <end position="87"/>
    </location>
</feature>
<evidence type="ECO:0000313" key="3">
    <source>
        <dbReference type="EMBL" id="PWA87815.1"/>
    </source>
</evidence>
<organism evidence="3 4">
    <name type="scientific">Artemisia annua</name>
    <name type="common">Sweet wormwood</name>
    <dbReference type="NCBI Taxonomy" id="35608"/>
    <lineage>
        <taxon>Eukaryota</taxon>
        <taxon>Viridiplantae</taxon>
        <taxon>Streptophyta</taxon>
        <taxon>Embryophyta</taxon>
        <taxon>Tracheophyta</taxon>
        <taxon>Spermatophyta</taxon>
        <taxon>Magnoliopsida</taxon>
        <taxon>eudicotyledons</taxon>
        <taxon>Gunneridae</taxon>
        <taxon>Pentapetalae</taxon>
        <taxon>asterids</taxon>
        <taxon>campanulids</taxon>
        <taxon>Asterales</taxon>
        <taxon>Asteraceae</taxon>
        <taxon>Asteroideae</taxon>
        <taxon>Anthemideae</taxon>
        <taxon>Artemisiinae</taxon>
        <taxon>Artemisia</taxon>
    </lineage>
</organism>
<keyword evidence="4" id="KW-1185">Reference proteome</keyword>
<evidence type="ECO:0000313" key="4">
    <source>
        <dbReference type="Proteomes" id="UP000245207"/>
    </source>
</evidence>
<comment type="caution">
    <text evidence="3">The sequence shown here is derived from an EMBL/GenBank/DDBJ whole genome shotgun (WGS) entry which is preliminary data.</text>
</comment>
<gene>
    <name evidence="3" type="ORF">CTI12_AA126980</name>
</gene>
<dbReference type="OrthoDB" id="1749511at2759"/>
<evidence type="ECO:0000256" key="1">
    <source>
        <dbReference type="SAM" id="MobiDB-lite"/>
    </source>
</evidence>